<gene>
    <name evidence="2" type="ORF">IAC53_07300</name>
</gene>
<keyword evidence="1" id="KW-1133">Transmembrane helix</keyword>
<dbReference type="Pfam" id="PF12710">
    <property type="entry name" value="HAD"/>
    <property type="match status" value="1"/>
</dbReference>
<dbReference type="InterPro" id="IPR023214">
    <property type="entry name" value="HAD_sf"/>
</dbReference>
<evidence type="ECO:0000256" key="1">
    <source>
        <dbReference type="SAM" id="Phobius"/>
    </source>
</evidence>
<dbReference type="EMBL" id="DVMW01000041">
    <property type="protein sequence ID" value="HIU36390.1"/>
    <property type="molecule type" value="Genomic_DNA"/>
</dbReference>
<evidence type="ECO:0000313" key="3">
    <source>
        <dbReference type="Proteomes" id="UP000824071"/>
    </source>
</evidence>
<accession>A0A9D1IGB6</accession>
<dbReference type="AlphaFoldDB" id="A0A9D1IGB6"/>
<reference evidence="2" key="1">
    <citation type="submission" date="2020-10" db="EMBL/GenBank/DDBJ databases">
        <authorList>
            <person name="Gilroy R."/>
        </authorList>
    </citation>
    <scope>NUCLEOTIDE SEQUENCE</scope>
    <source>
        <strain evidence="2">ChiGjej1B1-19959</strain>
    </source>
</reference>
<keyword evidence="1" id="KW-0812">Transmembrane</keyword>
<name>A0A9D1IGB6_9FIRM</name>
<dbReference type="Gene3D" id="1.20.1440.100">
    <property type="entry name" value="SG protein - dephosphorylation function"/>
    <property type="match status" value="1"/>
</dbReference>
<feature type="transmembrane region" description="Helical" evidence="1">
    <location>
        <begin position="29"/>
        <end position="48"/>
    </location>
</feature>
<proteinExistence type="predicted"/>
<reference evidence="2" key="2">
    <citation type="journal article" date="2021" name="PeerJ">
        <title>Extensive microbial diversity within the chicken gut microbiome revealed by metagenomics and culture.</title>
        <authorList>
            <person name="Gilroy R."/>
            <person name="Ravi A."/>
            <person name="Getino M."/>
            <person name="Pursley I."/>
            <person name="Horton D.L."/>
            <person name="Alikhan N.F."/>
            <person name="Baker D."/>
            <person name="Gharbi K."/>
            <person name="Hall N."/>
            <person name="Watson M."/>
            <person name="Adriaenssens E.M."/>
            <person name="Foster-Nyarko E."/>
            <person name="Jarju S."/>
            <person name="Secka A."/>
            <person name="Antonio M."/>
            <person name="Oren A."/>
            <person name="Chaudhuri R.R."/>
            <person name="La Ragione R."/>
            <person name="Hildebrand F."/>
            <person name="Pallen M.J."/>
        </authorList>
    </citation>
    <scope>NUCLEOTIDE SEQUENCE</scope>
    <source>
        <strain evidence="2">ChiGjej1B1-19959</strain>
    </source>
</reference>
<evidence type="ECO:0000313" key="2">
    <source>
        <dbReference type="EMBL" id="HIU36390.1"/>
    </source>
</evidence>
<protein>
    <submittedName>
        <fullName evidence="2">Haloacid dehalogenase-like hydrolase</fullName>
    </submittedName>
</protein>
<dbReference type="GO" id="GO:0016787">
    <property type="term" value="F:hydrolase activity"/>
    <property type="evidence" value="ECO:0007669"/>
    <property type="project" value="UniProtKB-KW"/>
</dbReference>
<dbReference type="Gene3D" id="3.40.50.1000">
    <property type="entry name" value="HAD superfamily/HAD-like"/>
    <property type="match status" value="1"/>
</dbReference>
<comment type="caution">
    <text evidence="2">The sequence shown here is derived from an EMBL/GenBank/DDBJ whole genome shotgun (WGS) entry which is preliminary data.</text>
</comment>
<dbReference type="Proteomes" id="UP000824071">
    <property type="component" value="Unassembled WGS sequence"/>
</dbReference>
<keyword evidence="2" id="KW-0378">Hydrolase</keyword>
<organism evidence="2 3">
    <name type="scientific">Candidatus Fimenecus excrementigallinarum</name>
    <dbReference type="NCBI Taxonomy" id="2840816"/>
    <lineage>
        <taxon>Bacteria</taxon>
        <taxon>Bacillati</taxon>
        <taxon>Bacillota</taxon>
        <taxon>Clostridia</taxon>
        <taxon>Candidatus Fimenecus</taxon>
    </lineage>
</organism>
<keyword evidence="1" id="KW-0472">Membrane</keyword>
<sequence length="197" mass="23397">MEVDIYDFDKTVVPFDSGSTFLLFCVKRYPYLLLLLPYYLALGLLYGLRIFTLDRFKRHIFIAVRFIPLQKAVRAFWDRHERDVFPWFLPENRARHTVVISASPDFLLREIAGRLQVETLLCTRHDPKTGTLLGHNCRGEEKVRRFHAAFGKDVRVRDVYSDSYRHDRPIFSLGERCFHIEKDGAQTEFRYGEQYEQ</sequence>